<dbReference type="GO" id="GO:0005634">
    <property type="term" value="C:nucleus"/>
    <property type="evidence" value="ECO:0007669"/>
    <property type="project" value="TreeGrafter"/>
</dbReference>
<dbReference type="Gene3D" id="3.30.420.10">
    <property type="entry name" value="Ribonuclease H-like superfamily/Ribonuclease H"/>
    <property type="match status" value="1"/>
</dbReference>
<dbReference type="InterPro" id="IPR036397">
    <property type="entry name" value="RNaseH_sf"/>
</dbReference>
<accession>A0A418DWU7</accession>
<gene>
    <name evidence="2" type="ORF">DYB35_012449</name>
</gene>
<proteinExistence type="predicted"/>
<feature type="domain" description="DDE-1" evidence="1">
    <location>
        <begin position="125"/>
        <end position="265"/>
    </location>
</feature>
<dbReference type="VEuPathDB" id="FungiDB:H257_17438"/>
<evidence type="ECO:0000259" key="1">
    <source>
        <dbReference type="Pfam" id="PF03184"/>
    </source>
</evidence>
<protein>
    <recommendedName>
        <fullName evidence="1">DDE-1 domain-containing protein</fullName>
    </recommendedName>
</protein>
<evidence type="ECO:0000313" key="3">
    <source>
        <dbReference type="Proteomes" id="UP000285712"/>
    </source>
</evidence>
<sequence>MITWIKINQRDWLMQYLSTKKPTAAYNSLLKLLQRFCSRHSFSRQRPTKNKLKQSLLSEVHDEFAQEFHREHVAYGKDCVYNVDETGMYYDLPPSYIWAVRGGSSKISAGEKHPMRMTAVLTVRADGSKLPILFIMKENAWMDRRVWAQYLRDVLGTNLEEPSVVLMDNFEAHVSDESYKIMCDELGAHLCALPPNATSVCQPLDVGVMAPFKRNLRNLWLFEEQIHGNDDDPFSLTARQKREAMVNRAISAWDMVSGDVIRQSFVKALPESVPA</sequence>
<reference evidence="2 3" key="1">
    <citation type="submission" date="2018-08" db="EMBL/GenBank/DDBJ databases">
        <title>Aphanomyces genome sequencing and annotation.</title>
        <authorList>
            <person name="Minardi D."/>
            <person name="Oidtmann B."/>
            <person name="Van Der Giezen M."/>
            <person name="Studholme D.J."/>
        </authorList>
    </citation>
    <scope>NUCLEOTIDE SEQUENCE [LARGE SCALE GENOMIC DNA]</scope>
    <source>
        <strain evidence="2 3">Sv</strain>
    </source>
</reference>
<organism evidence="2 3">
    <name type="scientific">Aphanomyces astaci</name>
    <name type="common">Crayfish plague agent</name>
    <dbReference type="NCBI Taxonomy" id="112090"/>
    <lineage>
        <taxon>Eukaryota</taxon>
        <taxon>Sar</taxon>
        <taxon>Stramenopiles</taxon>
        <taxon>Oomycota</taxon>
        <taxon>Saprolegniomycetes</taxon>
        <taxon>Saprolegniales</taxon>
        <taxon>Verrucalvaceae</taxon>
        <taxon>Aphanomyces</taxon>
    </lineage>
</organism>
<evidence type="ECO:0000313" key="2">
    <source>
        <dbReference type="EMBL" id="RHZ01194.1"/>
    </source>
</evidence>
<dbReference type="EMBL" id="QUTG01000828">
    <property type="protein sequence ID" value="RHZ01194.1"/>
    <property type="molecule type" value="Genomic_DNA"/>
</dbReference>
<dbReference type="PANTHER" id="PTHR19303">
    <property type="entry name" value="TRANSPOSON"/>
    <property type="match status" value="1"/>
</dbReference>
<dbReference type="AlphaFoldDB" id="A0A418DWU7"/>
<dbReference type="InterPro" id="IPR050863">
    <property type="entry name" value="CenT-Element_Derived"/>
</dbReference>
<dbReference type="Pfam" id="PF03184">
    <property type="entry name" value="DDE_1"/>
    <property type="match status" value="1"/>
</dbReference>
<name>A0A418DWU7_APHAT</name>
<dbReference type="PANTHER" id="PTHR19303:SF57">
    <property type="entry name" value="HTH CENPB-TYPE DOMAIN-CONTAINING PROTEIN"/>
    <property type="match status" value="1"/>
</dbReference>
<comment type="caution">
    <text evidence="2">The sequence shown here is derived from an EMBL/GenBank/DDBJ whole genome shotgun (WGS) entry which is preliminary data.</text>
</comment>
<dbReference type="InterPro" id="IPR004875">
    <property type="entry name" value="DDE_SF_endonuclease_dom"/>
</dbReference>
<dbReference type="GO" id="GO:0003677">
    <property type="term" value="F:DNA binding"/>
    <property type="evidence" value="ECO:0007669"/>
    <property type="project" value="TreeGrafter"/>
</dbReference>
<dbReference type="Proteomes" id="UP000285712">
    <property type="component" value="Unassembled WGS sequence"/>
</dbReference>